<proteinExistence type="predicted"/>
<evidence type="ECO:0000256" key="1">
    <source>
        <dbReference type="SAM" id="MobiDB-lite"/>
    </source>
</evidence>
<name>A0A2Z5JIV7_STRAR</name>
<evidence type="ECO:0000313" key="3">
    <source>
        <dbReference type="Proteomes" id="UP000252698"/>
    </source>
</evidence>
<dbReference type="RefSeq" id="WP_114246732.1">
    <property type="nucleotide sequence ID" value="NZ_CP027306.1"/>
</dbReference>
<organism evidence="2 3">
    <name type="scientific">Streptomyces atratus</name>
    <dbReference type="NCBI Taxonomy" id="1893"/>
    <lineage>
        <taxon>Bacteria</taxon>
        <taxon>Bacillati</taxon>
        <taxon>Actinomycetota</taxon>
        <taxon>Actinomycetes</taxon>
        <taxon>Kitasatosporales</taxon>
        <taxon>Streptomycetaceae</taxon>
        <taxon>Streptomyces</taxon>
    </lineage>
</organism>
<reference evidence="2 3" key="1">
    <citation type="journal article" date="2018" name="Front. Microbiol.">
        <title>Genome Sequencing of Streptomyces atratus SCSIOZH16 and Activation Production of Nocardamine via Metabolic Engineering.</title>
        <authorList>
            <person name="Li Y."/>
            <person name="Zhang C."/>
            <person name="Liu C."/>
            <person name="Ju J."/>
            <person name="Ma J."/>
        </authorList>
    </citation>
    <scope>NUCLEOTIDE SEQUENCE [LARGE SCALE GENOMIC DNA]</scope>
    <source>
        <strain evidence="2 3">SCSIO_ZH16</strain>
    </source>
</reference>
<evidence type="ECO:0000313" key="2">
    <source>
        <dbReference type="EMBL" id="AXE80280.1"/>
    </source>
</evidence>
<dbReference type="Proteomes" id="UP000252698">
    <property type="component" value="Chromosome"/>
</dbReference>
<sequence length="350" mass="37520">MATENLSPALRTPASSRPYAKAGRGYGKRSAPDQHPACADDFMLLPERERYIAGYVDHLPDGAAMDIKSLAKSIPLYGQMAVASALRALGVAGHLRHAQCRVEDRGQVRWVTRTFWSRTARDNEWWGAFMDAENNRAAQEATAPQTPLRVPTQAPAPQVGSEPPAPAPVTPAEPAVQPASPAPVPVVPQQRTPAPTPGRPSPAYLALAQLGRIEPRLALSAADCTVLEPLAAQWFTRGVDTDYLTHALTSGLPARVGSPIGFVRRRLTDKIPPHLPTTPTPTMPRTPTRRLMAECTECGTPGHPEALPDGLCRPCHTPAPDPASEQAAGAIAERDVHGLVAELRGMLKRP</sequence>
<dbReference type="GeneID" id="95522393"/>
<accession>A0A2Z5JIV7</accession>
<dbReference type="KEGG" id="sata:C5746_28750"/>
<feature type="region of interest" description="Disordered" evidence="1">
    <location>
        <begin position="1"/>
        <end position="34"/>
    </location>
</feature>
<feature type="region of interest" description="Disordered" evidence="1">
    <location>
        <begin position="136"/>
        <end position="199"/>
    </location>
</feature>
<dbReference type="EMBL" id="CP027306">
    <property type="protein sequence ID" value="AXE80280.1"/>
    <property type="molecule type" value="Genomic_DNA"/>
</dbReference>
<gene>
    <name evidence="2" type="ORF">C5746_28750</name>
</gene>
<protein>
    <submittedName>
        <fullName evidence="2">MarR family transcriptional regulator</fullName>
    </submittedName>
</protein>
<dbReference type="AlphaFoldDB" id="A0A2Z5JIV7"/>